<evidence type="ECO:0000313" key="2">
    <source>
        <dbReference type="Proteomes" id="UP000019199"/>
    </source>
</evidence>
<sequence>MKPVTADLPHIDRHLFITGFNPASFRNNDALKLHISAGQRGIPFISGQSKHWQQRR</sequence>
<comment type="caution">
    <text evidence="1">The sequence shown here is derived from an EMBL/GenBank/DDBJ whole genome shotgun (WGS) entry which is preliminary data.</text>
</comment>
<dbReference type="EMBL" id="CBWN010000185">
    <property type="protein sequence ID" value="CDL30122.1"/>
    <property type="molecule type" value="Genomic_DNA"/>
</dbReference>
<protein>
    <submittedName>
        <fullName evidence="1">Uncharacterized protein</fullName>
    </submittedName>
</protein>
<dbReference type="Proteomes" id="UP000019199">
    <property type="component" value="Unassembled WGS sequence"/>
</dbReference>
<evidence type="ECO:0000313" key="1">
    <source>
        <dbReference type="EMBL" id="CDL30122.1"/>
    </source>
</evidence>
<accession>W1FAQ9</accession>
<proteinExistence type="predicted"/>
<reference evidence="1 2" key="1">
    <citation type="submission" date="2013-10" db="EMBL/GenBank/DDBJ databases">
        <title>Antibiotic resistance diversity of beta-lactamase producers in the General Hospital Vienna.</title>
        <authorList>
            <person name="Barisic I."/>
            <person name="Mitteregger D."/>
            <person name="Hirschl A.M."/>
            <person name="Noehammer C."/>
            <person name="Wiesinger-Mayr H."/>
        </authorList>
    </citation>
    <scope>NUCLEOTIDE SEQUENCE [LARGE SCALE GENOMIC DNA]</scope>
    <source>
        <strain evidence="1 2">ISC7</strain>
    </source>
</reference>
<organism evidence="1 2">
    <name type="scientific">Escherichia coli ISC7</name>
    <dbReference type="NCBI Taxonomy" id="1432555"/>
    <lineage>
        <taxon>Bacteria</taxon>
        <taxon>Pseudomonadati</taxon>
        <taxon>Pseudomonadota</taxon>
        <taxon>Gammaproteobacteria</taxon>
        <taxon>Enterobacterales</taxon>
        <taxon>Enterobacteriaceae</taxon>
        <taxon>Escherichia</taxon>
    </lineage>
</organism>
<name>W1FAQ9_ECOLX</name>
<dbReference type="AlphaFoldDB" id="W1FAQ9"/>